<dbReference type="PANTHER" id="PTHR12266:SF0">
    <property type="entry name" value="MITOCHONDRIAL SODIUM_CALCIUM EXCHANGER PROTEIN"/>
    <property type="match status" value="1"/>
</dbReference>
<keyword evidence="5 8" id="KW-1133">Transmembrane helix</keyword>
<evidence type="ECO:0000256" key="9">
    <source>
        <dbReference type="SAM" id="SignalP"/>
    </source>
</evidence>
<feature type="domain" description="Sodium/calcium exchanger membrane region" evidence="10">
    <location>
        <begin position="116"/>
        <end position="254"/>
    </location>
</feature>
<reference evidence="11 12" key="1">
    <citation type="journal article" date="2012" name="Science">
        <title>The Paleozoic origin of enzymatic lignin decomposition reconstructed from 31 fungal genomes.</title>
        <authorList>
            <person name="Floudas D."/>
            <person name="Binder M."/>
            <person name="Riley R."/>
            <person name="Barry K."/>
            <person name="Blanchette R.A."/>
            <person name="Henrissat B."/>
            <person name="Martinez A.T."/>
            <person name="Otillar R."/>
            <person name="Spatafora J.W."/>
            <person name="Yadav J.S."/>
            <person name="Aerts A."/>
            <person name="Benoit I."/>
            <person name="Boyd A."/>
            <person name="Carlson A."/>
            <person name="Copeland A."/>
            <person name="Coutinho P.M."/>
            <person name="de Vries R.P."/>
            <person name="Ferreira P."/>
            <person name="Findley K."/>
            <person name="Foster B."/>
            <person name="Gaskell J."/>
            <person name="Glotzer D."/>
            <person name="Gorecki P."/>
            <person name="Heitman J."/>
            <person name="Hesse C."/>
            <person name="Hori C."/>
            <person name="Igarashi K."/>
            <person name="Jurgens J.A."/>
            <person name="Kallen N."/>
            <person name="Kersten P."/>
            <person name="Kohler A."/>
            <person name="Kuees U."/>
            <person name="Kumar T.K.A."/>
            <person name="Kuo A."/>
            <person name="LaButti K."/>
            <person name="Larrondo L.F."/>
            <person name="Lindquist E."/>
            <person name="Ling A."/>
            <person name="Lombard V."/>
            <person name="Lucas S."/>
            <person name="Lundell T."/>
            <person name="Martin R."/>
            <person name="McLaughlin D.J."/>
            <person name="Morgenstern I."/>
            <person name="Morin E."/>
            <person name="Murat C."/>
            <person name="Nagy L.G."/>
            <person name="Nolan M."/>
            <person name="Ohm R.A."/>
            <person name="Patyshakuliyeva A."/>
            <person name="Rokas A."/>
            <person name="Ruiz-Duenas F.J."/>
            <person name="Sabat G."/>
            <person name="Salamov A."/>
            <person name="Samejima M."/>
            <person name="Schmutz J."/>
            <person name="Slot J.C."/>
            <person name="St John F."/>
            <person name="Stenlid J."/>
            <person name="Sun H."/>
            <person name="Sun S."/>
            <person name="Syed K."/>
            <person name="Tsang A."/>
            <person name="Wiebenga A."/>
            <person name="Young D."/>
            <person name="Pisabarro A."/>
            <person name="Eastwood D.C."/>
            <person name="Martin F."/>
            <person name="Cullen D."/>
            <person name="Grigoriev I.V."/>
            <person name="Hibbett D.S."/>
        </authorList>
    </citation>
    <scope>NUCLEOTIDE SEQUENCE</scope>
    <source>
        <strain evidence="12">FP-58527</strain>
    </source>
</reference>
<keyword evidence="9" id="KW-0732">Signal</keyword>
<feature type="compositionally biased region" description="Basic residues" evidence="7">
    <location>
        <begin position="394"/>
        <end position="404"/>
    </location>
</feature>
<evidence type="ECO:0000313" key="12">
    <source>
        <dbReference type="Proteomes" id="UP000015241"/>
    </source>
</evidence>
<dbReference type="STRING" id="743788.S8DPB1"/>
<name>S8DPB1_FOMSC</name>
<evidence type="ECO:0000256" key="7">
    <source>
        <dbReference type="SAM" id="MobiDB-lite"/>
    </source>
</evidence>
<evidence type="ECO:0000256" key="8">
    <source>
        <dbReference type="SAM" id="Phobius"/>
    </source>
</evidence>
<gene>
    <name evidence="11" type="ORF">FOMPIDRAFT_1153159</name>
</gene>
<dbReference type="Pfam" id="PF01699">
    <property type="entry name" value="Na_Ca_ex"/>
    <property type="match status" value="2"/>
</dbReference>
<dbReference type="InterPro" id="IPR044880">
    <property type="entry name" value="NCX_ion-bd_dom_sf"/>
</dbReference>
<feature type="transmembrane region" description="Helical" evidence="8">
    <location>
        <begin position="739"/>
        <end position="763"/>
    </location>
</feature>
<comment type="subcellular location">
    <subcellularLocation>
        <location evidence="1">Membrane</location>
        <topology evidence="1">Multi-pass membrane protein</topology>
    </subcellularLocation>
</comment>
<feature type="chain" id="PRO_5004562419" description="Sodium/calcium exchanger membrane region domain-containing protein" evidence="9">
    <location>
        <begin position="25"/>
        <end position="804"/>
    </location>
</feature>
<keyword evidence="3" id="KW-0813">Transport</keyword>
<feature type="transmembrane region" description="Helical" evidence="8">
    <location>
        <begin position="610"/>
        <end position="631"/>
    </location>
</feature>
<feature type="region of interest" description="Disordered" evidence="7">
    <location>
        <begin position="391"/>
        <end position="455"/>
    </location>
</feature>
<dbReference type="PANTHER" id="PTHR12266">
    <property type="entry name" value="NA+/CA2+ K+ INDEPENDENT EXCHANGER"/>
    <property type="match status" value="1"/>
</dbReference>
<dbReference type="InterPro" id="IPR004837">
    <property type="entry name" value="NaCa_Exmemb"/>
</dbReference>
<dbReference type="OrthoDB" id="407410at2759"/>
<feature type="transmembrane region" description="Helical" evidence="8">
    <location>
        <begin position="114"/>
        <end position="133"/>
    </location>
</feature>
<dbReference type="InterPro" id="IPR051359">
    <property type="entry name" value="CaCA_antiporter"/>
</dbReference>
<feature type="transmembrane region" description="Helical" evidence="8">
    <location>
        <begin position="665"/>
        <end position="688"/>
    </location>
</feature>
<feature type="transmembrane region" description="Helical" evidence="8">
    <location>
        <begin position="237"/>
        <end position="260"/>
    </location>
</feature>
<proteinExistence type="inferred from homology"/>
<feature type="compositionally biased region" description="Basic and acidic residues" evidence="7">
    <location>
        <begin position="289"/>
        <end position="298"/>
    </location>
</feature>
<evidence type="ECO:0000256" key="2">
    <source>
        <dbReference type="ARBA" id="ARBA00008170"/>
    </source>
</evidence>
<accession>S8DPB1</accession>
<feature type="transmembrane region" description="Helical" evidence="8">
    <location>
        <begin position="775"/>
        <end position="794"/>
    </location>
</feature>
<dbReference type="GO" id="GO:0016020">
    <property type="term" value="C:membrane"/>
    <property type="evidence" value="ECO:0007669"/>
    <property type="project" value="UniProtKB-SubCell"/>
</dbReference>
<feature type="region of interest" description="Disordered" evidence="7">
    <location>
        <begin position="289"/>
        <end position="332"/>
    </location>
</feature>
<feature type="transmembrane region" description="Helical" evidence="8">
    <location>
        <begin position="637"/>
        <end position="658"/>
    </location>
</feature>
<feature type="transmembrane region" description="Helical" evidence="8">
    <location>
        <begin position="585"/>
        <end position="603"/>
    </location>
</feature>
<dbReference type="HOGENOM" id="CLU_004979_2_0_1"/>
<keyword evidence="6 8" id="KW-0472">Membrane</keyword>
<dbReference type="EMBL" id="KE504231">
    <property type="protein sequence ID" value="EPS94482.1"/>
    <property type="molecule type" value="Genomic_DNA"/>
</dbReference>
<organism evidence="11 12">
    <name type="scientific">Fomitopsis schrenkii</name>
    <name type="common">Brown rot fungus</name>
    <dbReference type="NCBI Taxonomy" id="2126942"/>
    <lineage>
        <taxon>Eukaryota</taxon>
        <taxon>Fungi</taxon>
        <taxon>Dikarya</taxon>
        <taxon>Basidiomycota</taxon>
        <taxon>Agaricomycotina</taxon>
        <taxon>Agaricomycetes</taxon>
        <taxon>Polyporales</taxon>
        <taxon>Fomitopsis</taxon>
    </lineage>
</organism>
<dbReference type="GO" id="GO:0008324">
    <property type="term" value="F:monoatomic cation transmembrane transporter activity"/>
    <property type="evidence" value="ECO:0007669"/>
    <property type="project" value="TreeGrafter"/>
</dbReference>
<dbReference type="Proteomes" id="UP000015241">
    <property type="component" value="Unassembled WGS sequence"/>
</dbReference>
<sequence length="804" mass="87364">MGHGAPKLLFVAALAVNCIIWSHSRYGQVYSVRAPSELLAKRSLLGVDYRNGTLLTGPAEDDDDDCFPISVPMEDQCTHIIDSCPDTRTFLSIPYLRSYFCADASLRPLLFSAYIVWLVFLFSTLGISASDFFCPNLATLAQLLGLDESMAGVTFLAFGNGSPDMFATFSAMKANSGGLAIGELLGAATFVVSCVVGSLCIIKPFRVMPYRFFRDVGFFTVAVSVLLVVLWDNKLQAWEAAGLIGLYLLYVAVVVIGSLWEKRMERKRRYEELMRDEFREEPVVHFPYHDEEPYRDDPLPTLTSSSTLEVPSHPTRTRASSHPGPPRLGLQTDLPARAHTRSPSLQGSPHLQMPSFSLVGALEFRRIVSSLQQDAAGSALSVFDTPSPYPGGHYHSHSHSRSRSVSRTPGSENRDPWDAALGVPLNDRSPPRIATPPPESAEDIPPIPTISRTPASPVISEADTEIQHPPHSRPSRRQRVARVVRHAFHLLFPTLHGFRTKPFLGKIAAVLAAPAVTVLTLTLPVVVTAYDDGGREREKHGHHAPGALEAGDSRLVDFEEEGVERALIAEEVVAEEMHELKFNKWLMAVQCTLGPLFCVAILFDGTKHEPWLLLATGVAGIAVGILVLVFSDTGSHSTALLTRCIMGFMVAVVWIMAIADEVVEVLTTFGFIFGLSDAIIGLTIFAVGNSLADLVANMSVAVFAPIMGFSACYGGPMLNILLGIGISGSYIIRQTAESYALHFSTTLVITGCGLLGLLLATLIFVPLNGYFLPRAWGIALIVAYVSIMTTNVVVEIMSKSASKD</sequence>
<feature type="transmembrane region" description="Helical" evidence="8">
    <location>
        <begin position="179"/>
        <end position="200"/>
    </location>
</feature>
<feature type="transmembrane region" description="Helical" evidence="8">
    <location>
        <begin position="212"/>
        <end position="231"/>
    </location>
</feature>
<dbReference type="AlphaFoldDB" id="S8DPB1"/>
<keyword evidence="4 8" id="KW-0812">Transmembrane</keyword>
<dbReference type="GO" id="GO:0006874">
    <property type="term" value="P:intracellular calcium ion homeostasis"/>
    <property type="evidence" value="ECO:0007669"/>
    <property type="project" value="TreeGrafter"/>
</dbReference>
<evidence type="ECO:0000313" key="11">
    <source>
        <dbReference type="EMBL" id="EPS94482.1"/>
    </source>
</evidence>
<dbReference type="FunCoup" id="S8DPB1">
    <property type="interactions" value="47"/>
</dbReference>
<evidence type="ECO:0000256" key="6">
    <source>
        <dbReference type="ARBA" id="ARBA00023136"/>
    </source>
</evidence>
<comment type="similarity">
    <text evidence="2">Belongs to the Ca(2+):cation antiporter (CaCA) (TC 2.A.19) family.</text>
</comment>
<feature type="domain" description="Sodium/calcium exchanger membrane region" evidence="10">
    <location>
        <begin position="646"/>
        <end position="790"/>
    </location>
</feature>
<evidence type="ECO:0000256" key="3">
    <source>
        <dbReference type="ARBA" id="ARBA00022448"/>
    </source>
</evidence>
<dbReference type="Gene3D" id="1.20.1420.30">
    <property type="entry name" value="NCX, central ion-binding region"/>
    <property type="match status" value="2"/>
</dbReference>
<feature type="transmembrane region" description="Helical" evidence="8">
    <location>
        <begin position="507"/>
        <end position="530"/>
    </location>
</feature>
<feature type="signal peptide" evidence="9">
    <location>
        <begin position="1"/>
        <end position="24"/>
    </location>
</feature>
<feature type="transmembrane region" description="Helical" evidence="8">
    <location>
        <begin position="700"/>
        <end position="727"/>
    </location>
</feature>
<evidence type="ECO:0000256" key="5">
    <source>
        <dbReference type="ARBA" id="ARBA00022989"/>
    </source>
</evidence>
<keyword evidence="12" id="KW-1185">Reference proteome</keyword>
<evidence type="ECO:0000259" key="10">
    <source>
        <dbReference type="Pfam" id="PF01699"/>
    </source>
</evidence>
<evidence type="ECO:0000256" key="4">
    <source>
        <dbReference type="ARBA" id="ARBA00022692"/>
    </source>
</evidence>
<evidence type="ECO:0000256" key="1">
    <source>
        <dbReference type="ARBA" id="ARBA00004141"/>
    </source>
</evidence>
<dbReference type="eggNOG" id="KOG2399">
    <property type="taxonomic scope" value="Eukaryota"/>
</dbReference>
<protein>
    <recommendedName>
        <fullName evidence="10">Sodium/calcium exchanger membrane region domain-containing protein</fullName>
    </recommendedName>
</protein>
<dbReference type="InParanoid" id="S8DPB1"/>